<dbReference type="InterPro" id="IPR008567">
    <property type="entry name" value="BKACE"/>
</dbReference>
<gene>
    <name evidence="1" type="ORF">SAMN05660657_02551</name>
</gene>
<sequence>MLTACLNGARRPAAHPALPVTPAQLAADGARVAARGAGAVHLHVKDAAGADSLAAGPLAEVLPAVRARVPGLPVGVTTGAWAAPDPADRLAAVRSWTVLPESASVNWHEPGAEEVAGLLLDRGVGVEAGLWTPDAVRAWRSSRLRDRCTRVLLELPDGPGEATTAELAGDMLTALGAAGVPAQLHGEGTSTWPALREAVRLGLDTRIGLEDTLLLPDGRPADDNAALVSAARALGA</sequence>
<dbReference type="Proteomes" id="UP000199546">
    <property type="component" value="Unassembled WGS sequence"/>
</dbReference>
<dbReference type="AlphaFoldDB" id="A0A1I7A950"/>
<evidence type="ECO:0000313" key="1">
    <source>
        <dbReference type="EMBL" id="SFT71495.1"/>
    </source>
</evidence>
<dbReference type="Gene3D" id="3.20.20.70">
    <property type="entry name" value="Aldolase class I"/>
    <property type="match status" value="1"/>
</dbReference>
<dbReference type="PANTHER" id="PTHR37418">
    <property type="entry name" value="3-KETO-5-AMINOHEXANOATE CLEAVAGE ENZYME-RELATED"/>
    <property type="match status" value="1"/>
</dbReference>
<dbReference type="Pfam" id="PF05853">
    <property type="entry name" value="BKACE"/>
    <property type="match status" value="1"/>
</dbReference>
<keyword evidence="2" id="KW-1185">Reference proteome</keyword>
<organism evidence="1 2">
    <name type="scientific">Geodermatophilus amargosae</name>
    <dbReference type="NCBI Taxonomy" id="1296565"/>
    <lineage>
        <taxon>Bacteria</taxon>
        <taxon>Bacillati</taxon>
        <taxon>Actinomycetota</taxon>
        <taxon>Actinomycetes</taxon>
        <taxon>Geodermatophilales</taxon>
        <taxon>Geodermatophilaceae</taxon>
        <taxon>Geodermatophilus</taxon>
    </lineage>
</organism>
<reference evidence="2" key="1">
    <citation type="submission" date="2016-10" db="EMBL/GenBank/DDBJ databases">
        <authorList>
            <person name="Varghese N."/>
            <person name="Submissions S."/>
        </authorList>
    </citation>
    <scope>NUCLEOTIDE SEQUENCE [LARGE SCALE GENOMIC DNA]</scope>
    <source>
        <strain evidence="2">DSM 46136</strain>
    </source>
</reference>
<accession>A0A1I7A950</accession>
<proteinExistence type="predicted"/>
<dbReference type="RefSeq" id="WP_093579777.1">
    <property type="nucleotide sequence ID" value="NZ_FPBA01000008.1"/>
</dbReference>
<protein>
    <submittedName>
        <fullName evidence="1">Uncharacterized conserved protein, DUF849 family</fullName>
    </submittedName>
</protein>
<name>A0A1I7A950_9ACTN</name>
<evidence type="ECO:0000313" key="2">
    <source>
        <dbReference type="Proteomes" id="UP000199546"/>
    </source>
</evidence>
<dbReference type="EMBL" id="FPBA01000008">
    <property type="protein sequence ID" value="SFT71495.1"/>
    <property type="molecule type" value="Genomic_DNA"/>
</dbReference>
<dbReference type="STRING" id="1296565.SAMN05660657_02551"/>
<dbReference type="GO" id="GO:0043720">
    <property type="term" value="F:3-keto-5-aminohexanoate cleavage activity"/>
    <property type="evidence" value="ECO:0007669"/>
    <property type="project" value="InterPro"/>
</dbReference>
<dbReference type="InterPro" id="IPR013785">
    <property type="entry name" value="Aldolase_TIM"/>
</dbReference>
<dbReference type="OrthoDB" id="3424160at2"/>
<dbReference type="PANTHER" id="PTHR37418:SF1">
    <property type="entry name" value="3-KETO-5-AMINOHEXANOATE CLEAVAGE PROTEIN"/>
    <property type="match status" value="1"/>
</dbReference>